<keyword evidence="3" id="KW-0472">Membrane</keyword>
<dbReference type="GO" id="GO:0005737">
    <property type="term" value="C:cytoplasm"/>
    <property type="evidence" value="ECO:0007669"/>
    <property type="project" value="TreeGrafter"/>
</dbReference>
<accession>A0A1J9QLA7</accession>
<dbReference type="PROSITE" id="PS50089">
    <property type="entry name" value="ZF_RING_2"/>
    <property type="match status" value="1"/>
</dbReference>
<feature type="signal peptide" evidence="4">
    <location>
        <begin position="1"/>
        <end position="31"/>
    </location>
</feature>
<dbReference type="Gene3D" id="3.30.40.10">
    <property type="entry name" value="Zinc/RING finger domain, C3HC4 (zinc finger)"/>
    <property type="match status" value="1"/>
</dbReference>
<proteinExistence type="predicted"/>
<keyword evidence="4" id="KW-0732">Signal</keyword>
<sequence length="430" mass="46391">MHILPSSFAEMLMPTLLSICVFTLLSVPARAQVSRPSNDSIDSFLYTAKYQLLTTQLPLDPIELLPLTRALRRLSRDAPESRFNITGTLVIIGANNATRLNGNHIALISCDGSVSPGESIADAALQSAITGSSEPGAIILYSTESSHCSYFPGGLNWPPYMNIFTVTSSIAAREITAGLHSEDRTLGGESHIVPVMDMGPSTPGGEGQRNNDLSVAMIILYSITGIITALFLTVIIAGAVRAHLNPDRYGPRNTAGRPRQSRAKGIARAMLETLPIVKFGDPEDERAPTAKQDLELASNYPDGEHDRSRSDTRTDGVLTPESREVDRRQQLQPEAPQQERTAPSVPVASTSHAVADKEKEQGEGLIGPASPEPKSVNQDQLADSGTLGCPICTDDFVKGQDVRLLPCQHKFHPECVDPWLINVSGTCPLW</sequence>
<dbReference type="PANTHER" id="PTHR22765:SF416">
    <property type="entry name" value="E3 UBIQUITIN-PROTEIN LIGASE GODZILLA"/>
    <property type="match status" value="1"/>
</dbReference>
<feature type="region of interest" description="Disordered" evidence="2">
    <location>
        <begin position="277"/>
        <end position="381"/>
    </location>
</feature>
<dbReference type="SUPFAM" id="SSF57850">
    <property type="entry name" value="RING/U-box"/>
    <property type="match status" value="1"/>
</dbReference>
<dbReference type="GO" id="GO:0061630">
    <property type="term" value="F:ubiquitin protein ligase activity"/>
    <property type="evidence" value="ECO:0007669"/>
    <property type="project" value="TreeGrafter"/>
</dbReference>
<feature type="compositionally biased region" description="Basic and acidic residues" evidence="2">
    <location>
        <begin position="302"/>
        <end position="314"/>
    </location>
</feature>
<dbReference type="Pfam" id="PF13639">
    <property type="entry name" value="zf-RING_2"/>
    <property type="match status" value="1"/>
</dbReference>
<dbReference type="EMBL" id="LGTZ01002246">
    <property type="protein sequence ID" value="OJD16660.1"/>
    <property type="molecule type" value="Genomic_DNA"/>
</dbReference>
<comment type="caution">
    <text evidence="6">The sequence shown here is derived from an EMBL/GenBank/DDBJ whole genome shotgun (WGS) entry which is preliminary data.</text>
</comment>
<dbReference type="OrthoDB" id="8062037at2759"/>
<evidence type="ECO:0000256" key="3">
    <source>
        <dbReference type="SAM" id="Phobius"/>
    </source>
</evidence>
<feature type="compositionally biased region" description="Basic and acidic residues" evidence="2">
    <location>
        <begin position="285"/>
        <end position="294"/>
    </location>
</feature>
<keyword evidence="1" id="KW-0863">Zinc-finger</keyword>
<evidence type="ECO:0000313" key="6">
    <source>
        <dbReference type="EMBL" id="OJD16660.1"/>
    </source>
</evidence>
<reference evidence="6 7" key="1">
    <citation type="submission" date="2015-08" db="EMBL/GenBank/DDBJ databases">
        <title>Emmonsia species relationships and genome sequence.</title>
        <authorList>
            <person name="Cuomo C.A."/>
            <person name="Schwartz I.S."/>
            <person name="Kenyon C."/>
            <person name="De Hoog G.S."/>
            <person name="Govender N.P."/>
            <person name="Botha A."/>
            <person name="Moreno L."/>
            <person name="De Vries M."/>
            <person name="Munoz J.F."/>
            <person name="Stielow J.B."/>
        </authorList>
    </citation>
    <scope>NUCLEOTIDE SEQUENCE [LARGE SCALE GENOMIC DNA]</scope>
    <source>
        <strain evidence="6 7">EI222</strain>
    </source>
</reference>
<evidence type="ECO:0000259" key="5">
    <source>
        <dbReference type="PROSITE" id="PS50089"/>
    </source>
</evidence>
<dbReference type="VEuPathDB" id="FungiDB:ACJ73_08862"/>
<dbReference type="CDD" id="cd16454">
    <property type="entry name" value="RING-H2_PA-TM-RING"/>
    <property type="match status" value="1"/>
</dbReference>
<evidence type="ECO:0000313" key="7">
    <source>
        <dbReference type="Proteomes" id="UP000242791"/>
    </source>
</evidence>
<name>A0A1J9QLA7_9EURO</name>
<dbReference type="InterPro" id="IPR051826">
    <property type="entry name" value="E3_ubiquitin-ligase_domain"/>
</dbReference>
<feature type="domain" description="RING-type" evidence="5">
    <location>
        <begin position="389"/>
        <end position="429"/>
    </location>
</feature>
<evidence type="ECO:0000256" key="1">
    <source>
        <dbReference type="PROSITE-ProRule" id="PRU00175"/>
    </source>
</evidence>
<evidence type="ECO:0000256" key="2">
    <source>
        <dbReference type="SAM" id="MobiDB-lite"/>
    </source>
</evidence>
<dbReference type="STRING" id="1658174.A0A1J9QLA7"/>
<dbReference type="GO" id="GO:0006511">
    <property type="term" value="P:ubiquitin-dependent protein catabolic process"/>
    <property type="evidence" value="ECO:0007669"/>
    <property type="project" value="TreeGrafter"/>
</dbReference>
<keyword evidence="3" id="KW-0812">Transmembrane</keyword>
<dbReference type="InterPro" id="IPR001841">
    <property type="entry name" value="Znf_RING"/>
</dbReference>
<keyword evidence="1" id="KW-0479">Metal-binding</keyword>
<dbReference type="AlphaFoldDB" id="A0A1J9QLA7"/>
<keyword evidence="3" id="KW-1133">Transmembrane helix</keyword>
<dbReference type="PANTHER" id="PTHR22765">
    <property type="entry name" value="RING FINGER AND PROTEASE ASSOCIATED DOMAIN-CONTAINING"/>
    <property type="match status" value="1"/>
</dbReference>
<dbReference type="SMART" id="SM00184">
    <property type="entry name" value="RING"/>
    <property type="match status" value="1"/>
</dbReference>
<organism evidence="6 7">
    <name type="scientific">Blastomyces percursus</name>
    <dbReference type="NCBI Taxonomy" id="1658174"/>
    <lineage>
        <taxon>Eukaryota</taxon>
        <taxon>Fungi</taxon>
        <taxon>Dikarya</taxon>
        <taxon>Ascomycota</taxon>
        <taxon>Pezizomycotina</taxon>
        <taxon>Eurotiomycetes</taxon>
        <taxon>Eurotiomycetidae</taxon>
        <taxon>Onygenales</taxon>
        <taxon>Ajellomycetaceae</taxon>
        <taxon>Blastomyces</taxon>
    </lineage>
</organism>
<dbReference type="InterPro" id="IPR013083">
    <property type="entry name" value="Znf_RING/FYVE/PHD"/>
</dbReference>
<keyword evidence="7" id="KW-1185">Reference proteome</keyword>
<evidence type="ECO:0000256" key="4">
    <source>
        <dbReference type="SAM" id="SignalP"/>
    </source>
</evidence>
<dbReference type="Proteomes" id="UP000242791">
    <property type="component" value="Unassembled WGS sequence"/>
</dbReference>
<dbReference type="GO" id="GO:0008270">
    <property type="term" value="F:zinc ion binding"/>
    <property type="evidence" value="ECO:0007669"/>
    <property type="project" value="UniProtKB-KW"/>
</dbReference>
<keyword evidence="1" id="KW-0862">Zinc</keyword>
<protein>
    <recommendedName>
        <fullName evidence="5">RING-type domain-containing protein</fullName>
    </recommendedName>
</protein>
<feature type="transmembrane region" description="Helical" evidence="3">
    <location>
        <begin position="218"/>
        <end position="240"/>
    </location>
</feature>
<feature type="chain" id="PRO_5012905020" description="RING-type domain-containing protein" evidence="4">
    <location>
        <begin position="32"/>
        <end position="430"/>
    </location>
</feature>
<gene>
    <name evidence="6" type="ORF">ACJ73_08862</name>
</gene>